<dbReference type="Pfam" id="PF11927">
    <property type="entry name" value="HODM_asu-like"/>
    <property type="match status" value="1"/>
</dbReference>
<organism evidence="1 2">
    <name type="scientific">Pseudooceanicola atlanticus</name>
    <dbReference type="NCBI Taxonomy" id="1461694"/>
    <lineage>
        <taxon>Bacteria</taxon>
        <taxon>Pseudomonadati</taxon>
        <taxon>Pseudomonadota</taxon>
        <taxon>Alphaproteobacteria</taxon>
        <taxon>Rhodobacterales</taxon>
        <taxon>Paracoccaceae</taxon>
        <taxon>Pseudooceanicola</taxon>
    </lineage>
</organism>
<evidence type="ECO:0000313" key="2">
    <source>
        <dbReference type="Proteomes" id="UP000030004"/>
    </source>
</evidence>
<reference evidence="1 2" key="1">
    <citation type="journal article" date="2015" name="Antonie Van Leeuwenhoek">
        <title>Pseudooceanicola atlanticus gen. nov. sp. nov., isolated from surface seawater of the Atlantic Ocean and reclassification of Oceanicola batsensis, Oceanicola marinus, Oceanicola nitratireducens, Oceanicola nanhaiensis, Oceanicola antarcticus and Oceanicola flagellatus, as Pseudooceanicola batsensis comb. nov., Pseudooceanicola marinus comb. nov., Pseudooceanicola nitratireducens comb. nov., Pseudooceanicola nanhaiensis comb. nov., Pseudooceanicola antarcticus comb. nov., and Pseudooceanicola flagellatus comb. nov.</title>
        <authorList>
            <person name="Lai Q."/>
            <person name="Li G."/>
            <person name="Liu X."/>
            <person name="Du Y."/>
            <person name="Sun F."/>
            <person name="Shao Z."/>
        </authorList>
    </citation>
    <scope>NUCLEOTIDE SEQUENCE [LARGE SCALE GENOMIC DNA]</scope>
    <source>
        <strain evidence="1 2">22II-s11g</strain>
    </source>
</reference>
<sequence>MEPIVQDTLPYDPVEKPLPGIAPLDPEQWLIQDDAFTRQMALRDHLVADRPGLVMAMEQGAEPACHELLNAVLDVLRERPGYSVGQGHVTRPDGITVVLDPADPLRMLGRLVQEDFCILEKPDGAEEHILTAAILCFPAGWTLAEKIGRPLIRIHKPVASYDPNIAKRVQRLFDGVQVGRPLWRFNALDYQDPSLFQPRKEGVQKYGDPVERRFMRSERQTLSRLPDTRAVVFGIHTFVIRKTDAS</sequence>
<accession>A0A0A0EFN9</accession>
<dbReference type="eggNOG" id="ENOG502Z7ZS">
    <property type="taxonomic scope" value="Bacteria"/>
</dbReference>
<dbReference type="RefSeq" id="WP_043751092.1">
    <property type="nucleotide sequence ID" value="NZ_CP051248.1"/>
</dbReference>
<dbReference type="Proteomes" id="UP000030004">
    <property type="component" value="Unassembled WGS sequence"/>
</dbReference>
<dbReference type="InterPro" id="IPR021848">
    <property type="entry name" value="HODM_asu-like"/>
</dbReference>
<dbReference type="STRING" id="1461694.ATO9_15650"/>
<protein>
    <recommendedName>
        <fullName evidence="3">DUF3445 domain-containing protein</fullName>
    </recommendedName>
</protein>
<dbReference type="EMBL" id="AQQX01000006">
    <property type="protein sequence ID" value="KGM48022.1"/>
    <property type="molecule type" value="Genomic_DNA"/>
</dbReference>
<name>A0A0A0EFN9_9RHOB</name>
<proteinExistence type="predicted"/>
<keyword evidence="2" id="KW-1185">Reference proteome</keyword>
<gene>
    <name evidence="1" type="ORF">ATO9_15650</name>
</gene>
<evidence type="ECO:0000313" key="1">
    <source>
        <dbReference type="EMBL" id="KGM48022.1"/>
    </source>
</evidence>
<comment type="caution">
    <text evidence="1">The sequence shown here is derived from an EMBL/GenBank/DDBJ whole genome shotgun (WGS) entry which is preliminary data.</text>
</comment>
<dbReference type="AlphaFoldDB" id="A0A0A0EFN9"/>
<evidence type="ECO:0008006" key="3">
    <source>
        <dbReference type="Google" id="ProtNLM"/>
    </source>
</evidence>
<dbReference type="OrthoDB" id="5242510at2"/>